<dbReference type="SUPFAM" id="SSF56519">
    <property type="entry name" value="Penicillin binding protein dimerisation domain"/>
    <property type="match status" value="1"/>
</dbReference>
<protein>
    <recommendedName>
        <fullName evidence="3">beta-lactamase</fullName>
        <ecNumber evidence="3">3.5.2.6</ecNumber>
    </recommendedName>
</protein>
<dbReference type="PANTHER" id="PTHR30627:SF6">
    <property type="entry name" value="BETA-LACTAMASE YBXI-RELATED"/>
    <property type="match status" value="1"/>
</dbReference>
<dbReference type="InterPro" id="IPR005543">
    <property type="entry name" value="PASTA_dom"/>
</dbReference>
<gene>
    <name evidence="9" type="ordered locus">DP2902</name>
</gene>
<dbReference type="GO" id="GO:0008658">
    <property type="term" value="F:penicillin binding"/>
    <property type="evidence" value="ECO:0007669"/>
    <property type="project" value="InterPro"/>
</dbReference>
<keyword evidence="4" id="KW-0645">Protease</keyword>
<dbReference type="Pfam" id="PF03717">
    <property type="entry name" value="PBP_dimer"/>
    <property type="match status" value="1"/>
</dbReference>
<keyword evidence="4" id="KW-0121">Carboxypeptidase</keyword>
<dbReference type="InterPro" id="IPR012338">
    <property type="entry name" value="Beta-lactam/transpept-like"/>
</dbReference>
<feature type="domain" description="PASTA" evidence="8">
    <location>
        <begin position="537"/>
        <end position="598"/>
    </location>
</feature>
<evidence type="ECO:0000256" key="1">
    <source>
        <dbReference type="ARBA" id="ARBA00001526"/>
    </source>
</evidence>
<evidence type="ECO:0000313" key="9">
    <source>
        <dbReference type="EMBL" id="CAG37631.1"/>
    </source>
</evidence>
<dbReference type="SUPFAM" id="SSF56601">
    <property type="entry name" value="beta-lactamase/transpeptidase-like"/>
    <property type="match status" value="1"/>
</dbReference>
<dbReference type="InterPro" id="IPR005311">
    <property type="entry name" value="PBP_dimer"/>
</dbReference>
<dbReference type="Gene3D" id="3.40.710.10">
    <property type="entry name" value="DD-peptidase/beta-lactamase superfamily"/>
    <property type="match status" value="1"/>
</dbReference>
<dbReference type="InterPro" id="IPR036138">
    <property type="entry name" value="PBP_dimer_sf"/>
</dbReference>
<dbReference type="SUPFAM" id="SSF54184">
    <property type="entry name" value="Penicillin-binding protein 2x (pbp-2x), c-terminal domain"/>
    <property type="match status" value="1"/>
</dbReference>
<evidence type="ECO:0000313" key="10">
    <source>
        <dbReference type="Proteomes" id="UP000000602"/>
    </source>
</evidence>
<dbReference type="KEGG" id="dps:DP2902"/>
<dbReference type="CDD" id="cd06575">
    <property type="entry name" value="PASTA_Pbp2x-like_2"/>
    <property type="match status" value="1"/>
</dbReference>
<dbReference type="EC" id="3.5.2.6" evidence="3"/>
<evidence type="ECO:0000256" key="5">
    <source>
        <dbReference type="ARBA" id="ARBA00022729"/>
    </source>
</evidence>
<accession>Q6AJ49</accession>
<dbReference type="InterPro" id="IPR050515">
    <property type="entry name" value="Beta-lactam/transpept"/>
</dbReference>
<dbReference type="HOGENOM" id="CLU_430066_0_0_7"/>
<dbReference type="GO" id="GO:0071555">
    <property type="term" value="P:cell wall organization"/>
    <property type="evidence" value="ECO:0007669"/>
    <property type="project" value="TreeGrafter"/>
</dbReference>
<evidence type="ECO:0000259" key="8">
    <source>
        <dbReference type="PROSITE" id="PS51178"/>
    </source>
</evidence>
<evidence type="ECO:0000256" key="7">
    <source>
        <dbReference type="ARBA" id="ARBA00023251"/>
    </source>
</evidence>
<keyword evidence="5" id="KW-0732">Signal</keyword>
<keyword evidence="10" id="KW-1185">Reference proteome</keyword>
<keyword evidence="7" id="KW-0046">Antibiotic resistance</keyword>
<evidence type="ECO:0000256" key="2">
    <source>
        <dbReference type="ARBA" id="ARBA00007898"/>
    </source>
</evidence>
<sequence length="610" mass="68961">MRKSRLRVRKKRGWKKWLFFIMLSILAVAGRECDVRYHLVDRILAAKNQLDGAEGKAFLTRGNVYDRYNTPLAVNAQRVALFCRTRELENPDTVSRILAKILCIDQETLRARLDSEALRVWLAEGLSKGQVAEIEAADLQGVYFDRKTVRYYPETSLATHLIGVVEDDVSVSGVECYFDKLLRGDLEKDYLAISLSGVQDLVLTVDVKSQRLLEKMLQGIAAEGNIERVAAYVVDAKTGGVLAGAQWPTCNPNEFRKCPQDQRANFFLQPIPVPQSFQNLFADASLLYGSAHEKYFLPWSVIKTQENIVKENLVWRWLGFGDGWKPDFAASNKVMNGQRDYFTRAETYKNFATPPRNISPIHLLMGLSSLASGRESIRPHVVEKIVDQQSQESVFFSHSIDFPLDARLTFRLGSKEVKKFVFSRGGGRRVSSLLLSEAQPVFFEEGRGLVQQELVFALQPSLKRNFAMLLVVERNSAVTKGRKKSLAGAVDKVLRRIASLQQVFDSLPVVAPLLPEQKFLPFQEGVKEGLVGRTARKERKAMMPDLMGLSMRKSLQILQDYDCQPLVEGTGWVSSQYPPKGASMEAIKTCRISLQNPDSMRRKRYAKKRL</sequence>
<dbReference type="STRING" id="177439.DP2902"/>
<dbReference type="GO" id="GO:0005886">
    <property type="term" value="C:plasma membrane"/>
    <property type="evidence" value="ECO:0007669"/>
    <property type="project" value="TreeGrafter"/>
</dbReference>
<dbReference type="GO" id="GO:0046677">
    <property type="term" value="P:response to antibiotic"/>
    <property type="evidence" value="ECO:0007669"/>
    <property type="project" value="UniProtKB-KW"/>
</dbReference>
<dbReference type="eggNOG" id="COG0768">
    <property type="taxonomic scope" value="Bacteria"/>
</dbReference>
<keyword evidence="6" id="KW-0378">Hydrolase</keyword>
<comment type="catalytic activity">
    <reaction evidence="1">
        <text>a beta-lactam + H2O = a substituted beta-amino acid</text>
        <dbReference type="Rhea" id="RHEA:20401"/>
        <dbReference type="ChEBI" id="CHEBI:15377"/>
        <dbReference type="ChEBI" id="CHEBI:35627"/>
        <dbReference type="ChEBI" id="CHEBI:140347"/>
        <dbReference type="EC" id="3.5.2.6"/>
    </reaction>
</comment>
<dbReference type="EMBL" id="CR522870">
    <property type="protein sequence ID" value="CAG37631.1"/>
    <property type="molecule type" value="Genomic_DNA"/>
</dbReference>
<dbReference type="Proteomes" id="UP000000602">
    <property type="component" value="Chromosome"/>
</dbReference>
<evidence type="ECO:0000256" key="6">
    <source>
        <dbReference type="ARBA" id="ARBA00022801"/>
    </source>
</evidence>
<dbReference type="Gene3D" id="3.90.1310.10">
    <property type="entry name" value="Penicillin-binding protein 2a (Domain 2)"/>
    <property type="match status" value="1"/>
</dbReference>
<dbReference type="PROSITE" id="PS51178">
    <property type="entry name" value="PASTA"/>
    <property type="match status" value="1"/>
</dbReference>
<organism evidence="9 10">
    <name type="scientific">Desulfotalea psychrophila (strain LSv54 / DSM 12343)</name>
    <dbReference type="NCBI Taxonomy" id="177439"/>
    <lineage>
        <taxon>Bacteria</taxon>
        <taxon>Pseudomonadati</taxon>
        <taxon>Thermodesulfobacteriota</taxon>
        <taxon>Desulfobulbia</taxon>
        <taxon>Desulfobulbales</taxon>
        <taxon>Desulfocapsaceae</taxon>
        <taxon>Desulfotalea</taxon>
    </lineage>
</organism>
<comment type="similarity">
    <text evidence="2">Belongs to the class-D beta-lactamase family.</text>
</comment>
<dbReference type="GO" id="GO:0004180">
    <property type="term" value="F:carboxypeptidase activity"/>
    <property type="evidence" value="ECO:0007669"/>
    <property type="project" value="UniProtKB-KW"/>
</dbReference>
<evidence type="ECO:0000256" key="4">
    <source>
        <dbReference type="ARBA" id="ARBA00022645"/>
    </source>
</evidence>
<proteinExistence type="inferred from homology"/>
<dbReference type="PANTHER" id="PTHR30627">
    <property type="entry name" value="PEPTIDOGLYCAN D,D-TRANSPEPTIDASE"/>
    <property type="match status" value="1"/>
</dbReference>
<evidence type="ECO:0000256" key="3">
    <source>
        <dbReference type="ARBA" id="ARBA00012865"/>
    </source>
</evidence>
<reference evidence="10" key="1">
    <citation type="journal article" date="2004" name="Environ. Microbiol.">
        <title>The genome of Desulfotalea psychrophila, a sulfate-reducing bacterium from permanently cold Arctic sediments.</title>
        <authorList>
            <person name="Rabus R."/>
            <person name="Ruepp A."/>
            <person name="Frickey T."/>
            <person name="Rattei T."/>
            <person name="Fartmann B."/>
            <person name="Stark M."/>
            <person name="Bauer M."/>
            <person name="Zibat A."/>
            <person name="Lombardot T."/>
            <person name="Becker I."/>
            <person name="Amann J."/>
            <person name="Gellner K."/>
            <person name="Teeling H."/>
            <person name="Leuschner W.D."/>
            <person name="Gloeckner F.-O."/>
            <person name="Lupas A.N."/>
            <person name="Amann R."/>
            <person name="Klenk H.-P."/>
        </authorList>
    </citation>
    <scope>NUCLEOTIDE SEQUENCE [LARGE SCALE GENOMIC DNA]</scope>
    <source>
        <strain evidence="10">DSM 12343 / LSv54</strain>
    </source>
</reference>
<name>Q6AJ49_DESPS</name>
<dbReference type="AlphaFoldDB" id="Q6AJ49"/>
<dbReference type="GO" id="GO:0008800">
    <property type="term" value="F:beta-lactamase activity"/>
    <property type="evidence" value="ECO:0007669"/>
    <property type="project" value="UniProtKB-EC"/>
</dbReference>